<evidence type="ECO:0000313" key="1">
    <source>
        <dbReference type="EMBL" id="KAK8479097.1"/>
    </source>
</evidence>
<gene>
    <name evidence="1" type="ORF">V6N12_075886</name>
</gene>
<evidence type="ECO:0000313" key="2">
    <source>
        <dbReference type="Proteomes" id="UP001472677"/>
    </source>
</evidence>
<sequence length="156" mass="17274">MATSGLDFGKLSPGARASMSNLHSPSLNLQTTEVEEKPQKSLNEIQKENPELLIRGILACIIYKCLLQWRTRIFDRIIQTLGNAIETQDNNGILILCLLVMQCFHASLATTAYIELKARGAAGMTPQFCRSSSATLFGFGRMTLVRILFVSTHTLQ</sequence>
<keyword evidence="2" id="KW-1185">Reference proteome</keyword>
<name>A0ABR1ZF92_9ROSI</name>
<reference evidence="1 2" key="1">
    <citation type="journal article" date="2024" name="G3 (Bethesda)">
        <title>Genome assembly of Hibiscus sabdariffa L. provides insights into metabolisms of medicinal natural products.</title>
        <authorList>
            <person name="Kim T."/>
        </authorList>
    </citation>
    <scope>NUCLEOTIDE SEQUENCE [LARGE SCALE GENOMIC DNA]</scope>
    <source>
        <strain evidence="1">TK-2024</strain>
        <tissue evidence="1">Old leaves</tissue>
    </source>
</reference>
<organism evidence="1 2">
    <name type="scientific">Hibiscus sabdariffa</name>
    <name type="common">roselle</name>
    <dbReference type="NCBI Taxonomy" id="183260"/>
    <lineage>
        <taxon>Eukaryota</taxon>
        <taxon>Viridiplantae</taxon>
        <taxon>Streptophyta</taxon>
        <taxon>Embryophyta</taxon>
        <taxon>Tracheophyta</taxon>
        <taxon>Spermatophyta</taxon>
        <taxon>Magnoliopsida</taxon>
        <taxon>eudicotyledons</taxon>
        <taxon>Gunneridae</taxon>
        <taxon>Pentapetalae</taxon>
        <taxon>rosids</taxon>
        <taxon>malvids</taxon>
        <taxon>Malvales</taxon>
        <taxon>Malvaceae</taxon>
        <taxon>Malvoideae</taxon>
        <taxon>Hibiscus</taxon>
    </lineage>
</organism>
<protein>
    <submittedName>
        <fullName evidence="1">Uncharacterized protein</fullName>
    </submittedName>
</protein>
<dbReference type="EMBL" id="JBBPBM010002349">
    <property type="protein sequence ID" value="KAK8479097.1"/>
    <property type="molecule type" value="Genomic_DNA"/>
</dbReference>
<accession>A0ABR1ZF92</accession>
<proteinExistence type="predicted"/>
<comment type="caution">
    <text evidence="1">The sequence shown here is derived from an EMBL/GenBank/DDBJ whole genome shotgun (WGS) entry which is preliminary data.</text>
</comment>
<dbReference type="Proteomes" id="UP001472677">
    <property type="component" value="Unassembled WGS sequence"/>
</dbReference>